<dbReference type="SUPFAM" id="SSF52777">
    <property type="entry name" value="CoA-dependent acyltransferases"/>
    <property type="match status" value="2"/>
</dbReference>
<feature type="domain" description="Condensation" evidence="1">
    <location>
        <begin position="8"/>
        <end position="426"/>
    </location>
</feature>
<reference evidence="2 3" key="1">
    <citation type="submission" date="2014-03" db="EMBL/GenBank/DDBJ databases">
        <title>Draft Genome of Photorhabdus luminescens BA1, an Egyptian Isolate.</title>
        <authorList>
            <person name="Ghazal S."/>
            <person name="Hurst S.G.IV."/>
            <person name="Morris K."/>
            <person name="Thomas K."/>
            <person name="Tisa L.S."/>
        </authorList>
    </citation>
    <scope>NUCLEOTIDE SEQUENCE [LARGE SCALE GENOMIC DNA]</scope>
    <source>
        <strain evidence="2 3">BA1</strain>
    </source>
</reference>
<dbReference type="PANTHER" id="PTHR45398">
    <property type="match status" value="1"/>
</dbReference>
<protein>
    <submittedName>
        <fullName evidence="2">Non-ribosomal peptide synthase</fullName>
    </submittedName>
</protein>
<accession>A0A022PLN8</accession>
<dbReference type="Gene3D" id="3.30.559.30">
    <property type="entry name" value="Nonribosomal peptide synthetase, condensation domain"/>
    <property type="match status" value="1"/>
</dbReference>
<dbReference type="Proteomes" id="UP000023464">
    <property type="component" value="Unassembled WGS sequence"/>
</dbReference>
<proteinExistence type="predicted"/>
<dbReference type="Gene3D" id="3.30.559.10">
    <property type="entry name" value="Chloramphenicol acetyltransferase-like domain"/>
    <property type="match status" value="1"/>
</dbReference>
<keyword evidence="3" id="KW-1185">Reference proteome</keyword>
<dbReference type="GO" id="GO:0003824">
    <property type="term" value="F:catalytic activity"/>
    <property type="evidence" value="ECO:0007669"/>
    <property type="project" value="InterPro"/>
</dbReference>
<name>A0A022PLN8_9GAMM</name>
<organism evidence="2 3">
    <name type="scientific">Photorhabdus aegyptia</name>
    <dbReference type="NCBI Taxonomy" id="2805098"/>
    <lineage>
        <taxon>Bacteria</taxon>
        <taxon>Pseudomonadati</taxon>
        <taxon>Pseudomonadota</taxon>
        <taxon>Gammaproteobacteria</taxon>
        <taxon>Enterobacterales</taxon>
        <taxon>Morganellaceae</taxon>
        <taxon>Photorhabdus</taxon>
    </lineage>
</organism>
<dbReference type="Pfam" id="PF00668">
    <property type="entry name" value="Condensation"/>
    <property type="match status" value="1"/>
</dbReference>
<dbReference type="InterPro" id="IPR023213">
    <property type="entry name" value="CAT-like_dom_sf"/>
</dbReference>
<sequence length="434" mass="49873">MTNNIPTQSELPVSVGQRMMWLMDHYQGRYGSLNCPIIIGLKGKLDKVRLIQAWQLIIDQVEVYRTRFIGKGQKLRRYVVDKEIAHIKEITLDISNLQETDLNLIPELNSVLREELRQHFDLNQPLYRVILWRLTDELNVLCINQHHLITDAVSCGLVSQMLGQAYEQQVLPKVPYQFSNFVEWEQTYLNSREYHNSIEFWQQSLKNVQFPKLPRRDRGISIPLAQDTITLYREHIDSRTEHQLKNLAKANNTSLYNVLLSAFMMYLHRLTGQSDLAVATLLANRTYHQDVIGFLSNMVILRTRINQNSSIHDVISELRTMISGAIAHQSLPYQLLPAGTVSLDSIGDVVFQLFPTDIVQLKSFTSLQALAIDPPNGLARRFDLDLALIPSQEGIRVIMAASDLRFRPHWAARFLKGYIALLLNITGQYRGLSQ</sequence>
<gene>
    <name evidence="2" type="ORF">BA1DRAFT_00815</name>
</gene>
<evidence type="ECO:0000259" key="1">
    <source>
        <dbReference type="Pfam" id="PF00668"/>
    </source>
</evidence>
<dbReference type="PATRIC" id="fig|1393736.3.peg.827"/>
<dbReference type="InterPro" id="IPR001242">
    <property type="entry name" value="Condensation_dom"/>
</dbReference>
<dbReference type="PANTHER" id="PTHR45398:SF1">
    <property type="entry name" value="ENZYME, PUTATIVE (JCVI)-RELATED"/>
    <property type="match status" value="1"/>
</dbReference>
<dbReference type="AlphaFoldDB" id="A0A022PLN8"/>
<evidence type="ECO:0000313" key="3">
    <source>
        <dbReference type="Proteomes" id="UP000023464"/>
    </source>
</evidence>
<dbReference type="RefSeq" id="WP_036776240.1">
    <property type="nucleotide sequence ID" value="NZ_CAWLTM010000106.1"/>
</dbReference>
<dbReference type="EMBL" id="JFGV01000009">
    <property type="protein sequence ID" value="EYU16531.1"/>
    <property type="molecule type" value="Genomic_DNA"/>
</dbReference>
<comment type="caution">
    <text evidence="2">The sequence shown here is derived from an EMBL/GenBank/DDBJ whole genome shotgun (WGS) entry which is preliminary data.</text>
</comment>
<evidence type="ECO:0000313" key="2">
    <source>
        <dbReference type="EMBL" id="EYU16531.1"/>
    </source>
</evidence>